<accession>A0A8S4SAT4</accession>
<dbReference type="Proteomes" id="UP000838756">
    <property type="component" value="Unassembled WGS sequence"/>
</dbReference>
<evidence type="ECO:0000256" key="1">
    <source>
        <dbReference type="SAM" id="MobiDB-lite"/>
    </source>
</evidence>
<evidence type="ECO:0000313" key="2">
    <source>
        <dbReference type="EMBL" id="CAH2264644.1"/>
    </source>
</evidence>
<sequence>MYVFCSRAPSSHSEASIPQRRSARVCPVPHHRRRRRGLGRLQGNPGARQDGQGSTVDNASHIAITWWPRDKSCRENFFEM</sequence>
<dbReference type="EMBL" id="CAKXAJ010026258">
    <property type="protein sequence ID" value="CAH2264644.1"/>
    <property type="molecule type" value="Genomic_DNA"/>
</dbReference>
<organism evidence="2 3">
    <name type="scientific">Pararge aegeria aegeria</name>
    <dbReference type="NCBI Taxonomy" id="348720"/>
    <lineage>
        <taxon>Eukaryota</taxon>
        <taxon>Metazoa</taxon>
        <taxon>Ecdysozoa</taxon>
        <taxon>Arthropoda</taxon>
        <taxon>Hexapoda</taxon>
        <taxon>Insecta</taxon>
        <taxon>Pterygota</taxon>
        <taxon>Neoptera</taxon>
        <taxon>Endopterygota</taxon>
        <taxon>Lepidoptera</taxon>
        <taxon>Glossata</taxon>
        <taxon>Ditrysia</taxon>
        <taxon>Papilionoidea</taxon>
        <taxon>Nymphalidae</taxon>
        <taxon>Satyrinae</taxon>
        <taxon>Satyrini</taxon>
        <taxon>Parargina</taxon>
        <taxon>Pararge</taxon>
    </lineage>
</organism>
<reference evidence="2" key="1">
    <citation type="submission" date="2022-03" db="EMBL/GenBank/DDBJ databases">
        <authorList>
            <person name="Lindestad O."/>
        </authorList>
    </citation>
    <scope>NUCLEOTIDE SEQUENCE</scope>
</reference>
<feature type="region of interest" description="Disordered" evidence="1">
    <location>
        <begin position="1"/>
        <end position="55"/>
    </location>
</feature>
<evidence type="ECO:0000313" key="3">
    <source>
        <dbReference type="Proteomes" id="UP000838756"/>
    </source>
</evidence>
<name>A0A8S4SAT4_9NEOP</name>
<gene>
    <name evidence="2" type="primary">jg6251</name>
    <name evidence="2" type="ORF">PAEG_LOCUS24657</name>
</gene>
<keyword evidence="3" id="KW-1185">Reference proteome</keyword>
<comment type="caution">
    <text evidence="2">The sequence shown here is derived from an EMBL/GenBank/DDBJ whole genome shotgun (WGS) entry which is preliminary data.</text>
</comment>
<protein>
    <submittedName>
        <fullName evidence="2">Jg6251 protein</fullName>
    </submittedName>
</protein>
<proteinExistence type="predicted"/>
<dbReference type="AlphaFoldDB" id="A0A8S4SAT4"/>
<feature type="compositionally biased region" description="Basic residues" evidence="1">
    <location>
        <begin position="29"/>
        <end position="38"/>
    </location>
</feature>